<evidence type="ECO:0000259" key="2">
    <source>
        <dbReference type="PROSITE" id="PS51186"/>
    </source>
</evidence>
<dbReference type="CDD" id="cd04301">
    <property type="entry name" value="NAT_SF"/>
    <property type="match status" value="1"/>
</dbReference>
<dbReference type="InterPro" id="IPR000182">
    <property type="entry name" value="GNAT_dom"/>
</dbReference>
<dbReference type="InterPro" id="IPR051531">
    <property type="entry name" value="N-acetyltransferase"/>
</dbReference>
<keyword evidence="3" id="KW-0808">Transferase</keyword>
<dbReference type="InterPro" id="IPR016181">
    <property type="entry name" value="Acyl_CoA_acyltransferase"/>
</dbReference>
<feature type="region of interest" description="Disordered" evidence="1">
    <location>
        <begin position="106"/>
        <end position="126"/>
    </location>
</feature>
<proteinExistence type="predicted"/>
<dbReference type="SUPFAM" id="SSF55729">
    <property type="entry name" value="Acyl-CoA N-acyltransferases (Nat)"/>
    <property type="match status" value="1"/>
</dbReference>
<evidence type="ECO:0000313" key="3">
    <source>
        <dbReference type="EMBL" id="TFB84217.1"/>
    </source>
</evidence>
<reference evidence="3 4" key="1">
    <citation type="submission" date="2019-03" db="EMBL/GenBank/DDBJ databases">
        <title>Genomics of glacier-inhabiting Cryobacterium strains.</title>
        <authorList>
            <person name="Liu Q."/>
            <person name="Xin Y.-H."/>
        </authorList>
    </citation>
    <scope>NUCLEOTIDE SEQUENCE [LARGE SCALE GENOMIC DNA]</scope>
    <source>
        <strain evidence="3 4">Hh34</strain>
    </source>
</reference>
<dbReference type="PROSITE" id="PS51186">
    <property type="entry name" value="GNAT"/>
    <property type="match status" value="1"/>
</dbReference>
<organism evidence="3 4">
    <name type="scientific">Cryobacterium levicorallinum</name>
    <dbReference type="NCBI Taxonomy" id="995038"/>
    <lineage>
        <taxon>Bacteria</taxon>
        <taxon>Bacillati</taxon>
        <taxon>Actinomycetota</taxon>
        <taxon>Actinomycetes</taxon>
        <taxon>Micrococcales</taxon>
        <taxon>Microbacteriaceae</taxon>
        <taxon>Cryobacterium</taxon>
    </lineage>
</organism>
<dbReference type="PANTHER" id="PTHR43792:SF1">
    <property type="entry name" value="N-ACETYLTRANSFERASE DOMAIN-CONTAINING PROTEIN"/>
    <property type="match status" value="1"/>
</dbReference>
<gene>
    <name evidence="3" type="ORF">E3O11_09970</name>
</gene>
<dbReference type="AlphaFoldDB" id="A0A4R8VMU5"/>
<name>A0A4R8VMU5_9MICO</name>
<dbReference type="RefSeq" id="WP_092453059.1">
    <property type="nucleotide sequence ID" value="NZ_BKAC01000032.1"/>
</dbReference>
<comment type="caution">
    <text evidence="3">The sequence shown here is derived from an EMBL/GenBank/DDBJ whole genome shotgun (WGS) entry which is preliminary data.</text>
</comment>
<evidence type="ECO:0000313" key="4">
    <source>
        <dbReference type="Proteomes" id="UP000297963"/>
    </source>
</evidence>
<dbReference type="Gene3D" id="3.40.630.30">
    <property type="match status" value="1"/>
</dbReference>
<dbReference type="Pfam" id="PF13302">
    <property type="entry name" value="Acetyltransf_3"/>
    <property type="match status" value="1"/>
</dbReference>
<dbReference type="GO" id="GO:0016747">
    <property type="term" value="F:acyltransferase activity, transferring groups other than amino-acyl groups"/>
    <property type="evidence" value="ECO:0007669"/>
    <property type="project" value="InterPro"/>
</dbReference>
<accession>A0A4R8VMU5</accession>
<dbReference type="PANTHER" id="PTHR43792">
    <property type="entry name" value="GNAT FAMILY, PUTATIVE (AFU_ORTHOLOGUE AFUA_3G00765)-RELATED-RELATED"/>
    <property type="match status" value="1"/>
</dbReference>
<dbReference type="EMBL" id="SOFE01000019">
    <property type="protein sequence ID" value="TFB84217.1"/>
    <property type="molecule type" value="Genomic_DNA"/>
</dbReference>
<evidence type="ECO:0000256" key="1">
    <source>
        <dbReference type="SAM" id="MobiDB-lite"/>
    </source>
</evidence>
<sequence length="126" mass="14258">MPLKSWGHSADRSQWWLNWIVIQRDGAEPVGFVQATVENDGTRLTADTAWVTSPSWPGRGFASEAAQAMLEWLRSNGVHRFTAHILPANRASMRVAQNQALQATFSRKDGEIRWQSQSPPSEPWRM</sequence>
<dbReference type="Proteomes" id="UP000297963">
    <property type="component" value="Unassembled WGS sequence"/>
</dbReference>
<feature type="domain" description="N-acetyltransferase" evidence="2">
    <location>
        <begin position="1"/>
        <end position="126"/>
    </location>
</feature>
<protein>
    <submittedName>
        <fullName evidence="3">N-acetyltransferase</fullName>
    </submittedName>
</protein>